<feature type="region of interest" description="Disordered" evidence="2">
    <location>
        <begin position="562"/>
        <end position="586"/>
    </location>
</feature>
<protein>
    <submittedName>
        <fullName evidence="3">Uncharacterized protein</fullName>
    </submittedName>
</protein>
<feature type="region of interest" description="Disordered" evidence="2">
    <location>
        <begin position="1408"/>
        <end position="1434"/>
    </location>
</feature>
<dbReference type="Proteomes" id="UP000186817">
    <property type="component" value="Unassembled WGS sequence"/>
</dbReference>
<feature type="region of interest" description="Disordered" evidence="2">
    <location>
        <begin position="1731"/>
        <end position="1817"/>
    </location>
</feature>
<evidence type="ECO:0000313" key="3">
    <source>
        <dbReference type="EMBL" id="OLQ10316.1"/>
    </source>
</evidence>
<evidence type="ECO:0000256" key="1">
    <source>
        <dbReference type="SAM" id="Coils"/>
    </source>
</evidence>
<feature type="compositionally biased region" description="Gly residues" evidence="2">
    <location>
        <begin position="1568"/>
        <end position="1579"/>
    </location>
</feature>
<keyword evidence="1" id="KW-0175">Coiled coil</keyword>
<evidence type="ECO:0000313" key="4">
    <source>
        <dbReference type="Proteomes" id="UP000186817"/>
    </source>
</evidence>
<feature type="compositionally biased region" description="Basic and acidic residues" evidence="2">
    <location>
        <begin position="1773"/>
        <end position="1792"/>
    </location>
</feature>
<feature type="compositionally biased region" description="Low complexity" evidence="2">
    <location>
        <begin position="1509"/>
        <end position="1519"/>
    </location>
</feature>
<feature type="region of interest" description="Disordered" evidence="2">
    <location>
        <begin position="116"/>
        <end position="151"/>
    </location>
</feature>
<feature type="compositionally biased region" description="Basic and acidic residues" evidence="2">
    <location>
        <begin position="1409"/>
        <end position="1419"/>
    </location>
</feature>
<reference evidence="3 4" key="1">
    <citation type="submission" date="2016-02" db="EMBL/GenBank/DDBJ databases">
        <title>Genome analysis of coral dinoflagellate symbionts highlights evolutionary adaptations to a symbiotic lifestyle.</title>
        <authorList>
            <person name="Aranda M."/>
            <person name="Li Y."/>
            <person name="Liew Y.J."/>
            <person name="Baumgarten S."/>
            <person name="Simakov O."/>
            <person name="Wilson M."/>
            <person name="Piel J."/>
            <person name="Ashoor H."/>
            <person name="Bougouffa S."/>
            <person name="Bajic V.B."/>
            <person name="Ryu T."/>
            <person name="Ravasi T."/>
            <person name="Bayer T."/>
            <person name="Micklem G."/>
            <person name="Kim H."/>
            <person name="Bhak J."/>
            <person name="Lajeunesse T.C."/>
            <person name="Voolstra C.R."/>
        </authorList>
    </citation>
    <scope>NUCLEOTIDE SEQUENCE [LARGE SCALE GENOMIC DNA]</scope>
    <source>
        <strain evidence="3 4">CCMP2467</strain>
    </source>
</reference>
<feature type="coiled-coil region" evidence="1">
    <location>
        <begin position="2041"/>
        <end position="2071"/>
    </location>
</feature>
<feature type="compositionally biased region" description="Basic and acidic residues" evidence="2">
    <location>
        <begin position="1497"/>
        <end position="1507"/>
    </location>
</feature>
<dbReference type="SUPFAM" id="SSF56672">
    <property type="entry name" value="DNA/RNA polymerases"/>
    <property type="match status" value="1"/>
</dbReference>
<feature type="compositionally biased region" description="Basic residues" evidence="2">
    <location>
        <begin position="1793"/>
        <end position="1808"/>
    </location>
</feature>
<dbReference type="OrthoDB" id="445734at2759"/>
<comment type="caution">
    <text evidence="3">The sequence shown here is derived from an EMBL/GenBank/DDBJ whole genome shotgun (WGS) entry which is preliminary data.</text>
</comment>
<dbReference type="PANTHER" id="PTHR33050">
    <property type="entry name" value="REVERSE TRANSCRIPTASE DOMAIN-CONTAINING PROTEIN"/>
    <property type="match status" value="1"/>
</dbReference>
<proteinExistence type="predicted"/>
<dbReference type="PANTHER" id="PTHR33050:SF7">
    <property type="entry name" value="RIBONUCLEASE H"/>
    <property type="match status" value="1"/>
</dbReference>
<feature type="compositionally biased region" description="Low complexity" evidence="2">
    <location>
        <begin position="134"/>
        <end position="148"/>
    </location>
</feature>
<dbReference type="InterPro" id="IPR052055">
    <property type="entry name" value="Hepadnavirus_pol/RT"/>
</dbReference>
<evidence type="ECO:0000256" key="2">
    <source>
        <dbReference type="SAM" id="MobiDB-lite"/>
    </source>
</evidence>
<keyword evidence="4" id="KW-1185">Reference proteome</keyword>
<gene>
    <name evidence="3" type="ORF">AK812_SmicGene5994</name>
</gene>
<dbReference type="InterPro" id="IPR043502">
    <property type="entry name" value="DNA/RNA_pol_sf"/>
</dbReference>
<feature type="compositionally biased region" description="Basic residues" evidence="2">
    <location>
        <begin position="431"/>
        <end position="443"/>
    </location>
</feature>
<feature type="compositionally biased region" description="Gly residues" evidence="2">
    <location>
        <begin position="123"/>
        <end position="133"/>
    </location>
</feature>
<sequence length="2677" mass="291318">MAYDLPTDAQLAAITTIAQAIAWVGLDAAAWAAVDVALGNVPSLRILGNIPADALRLAVHAARVAVPAQGTPGDPGHVAASQRGLTVVESTQVGLLWRVARRKAEKADAELFLTTPTPALTTGPGGVGTGAGTGQPAPAAAATGPGNDPAKRKIKVSSVLDQADEAEVPELNRAEIDGYFKVLEKNKGGPVRPETEPSPEQVSALKVRLVDLDMSPYADFALFVGFQHRFAKSLKFKNHLLQPDGSFRTVEVPGPPNYDAWLASWSVFENALLMFEVKDSAGDRIPMVTQSALDLYRDRFRDLVVRYPHVWHLLVVAEDRCRAEHFPRLRRKLTEDHDHGLEPRFQPGRPWERVFRVAAHDKEYWDEHVRDPAIRFMASGKVRAPPGGTGSGTDLTESQEGNRQRPPRKRKYKEKLDKQGETSGVPPPPTPRRKGGKGKGGKGLKRDAKGRFLTDQMGRNICFGYGEGVCTAETCGELTGPGGGKGPAFWELFAGKGGVTEAVRKALSGTGHQVWDPLDKHGARESWDLTKDDVFVETLEKIRRHRPMWIHMARLCRTFTRARDGRRDGGPGRLRSNAKPEGWGPEAEEGNLLALRAEAFAEEQEKGGRLFTIEHPLRSYMWDLKPFKKRRKEGRGTLVALDQCAFGASHQKPTGLLTNGECFHALAKRCREAPKHTHVPLKGKVWDETSGSEVWRTSLAAAYPEGMCRAMAEAFSRHLFADRPTSDKTAEAGRMSLPTGFKKLSWNKLEVREQENERCVGGMRGPAESVRKIPGWAKVGNLLRPSLCEAVEESKDLQRAFEEYSAEMDGKQWAERFGPVLAEVGAKVAAKMADALGASGLENVVGPTGWRHGLLGKMVEVAGDPEVDVPNWLGGETPLGVSKEVPGRGIFPKAGPTEAQLASYEFLAGRTAWDVDSNYTSYVEHSEESRKELLRLVEEGHLEKIGTWEQVVARWPGAIGTKIATLVKAKPDGTLKVRFVVDMRRTSSLCGPVQAREKRLNYSRWTLRTPSSTSGSPRKKRGFAVVKDSEGTYYAYRGVPFGLGTAPLTWGRTSALLTRAAQAVHHGDKHRAETYVDDPLLAVRGSKQERARRLLITLVFWSALGARLALHKLHRGTTVPWIGAELQVTRGGVRVQLDKARTESLLAKVEEALRGRGLVKGLRSLAGELSWVAGLVPQVRPWVTMLWAAVTAMLGPAPPGTRQRPQGTVFMPMVERPLLWIRSFLRGERGGISRHHTLRPIKQVQFFVRTDASTTGFGGILLSQEGVPLRYWHAELPPDVLATLGLPAGEPGHMTAYELLALFFSLVIWRRWLGNKAVAATAQLDNSSALKITAKLTSKEAICNRIAAEIALQVAWAQLHTFEHYRNTLNVEADALSRVGEGKDVPKRLRRVPRDSFPVEPLQSIAMKDWPRTEGLKKEKKERRKRQKEAGGQALGPEVDRCTLAAASLDSVTQADLLLAAWLEALALTYGLWVCGARGCSGEEEASPRRRQKKPKEKGAEDTDRVQGEAAAAEAPARAVGSEDSSHVSGRAPSVFEAGSQPDPVPESGPSAGLCHPPFGGEGSKDLGPGGGGQGGGAGKPPPKGAPEKDYSYEYDEEDEEEEETSDDDPVELPSLTSLPACCSCPRQGAAVFHKKPRPAEDGVITRPDSAGNLLGVCLNPQGWGTLRFNQDGTMRRLCGHIVCPRCVVSTARGNTCRCCAARAKTPSGAGQLPVSPPVHVRDRVPAEAVGPVGASKAGGAPHLVSPSVAVPKTPPKAPPATAGRLPPAEGTPVKEPEPTTEPRLEKWLVKKERSRGRKRSGKERVQRRNGSAALGRHKKHYEVHPSLAWAARLAKRQCDKGAGPRRGRQPVVFPPPRLSVPLAPWERLLVTGVWHLLQTDELASLRVGDVVFVTVEGRPTAALRVAKSKTDQAGHGTVVARACAALPGLLLEGAVGGQGGPTGQGTLGRKAGGLEAAHQMAKATAGRASAAAVEVDMVPPPQNRQAVAFGAEVPLTPGLPVVAGSGLRPDWPGSSARANAAAPVFARERLTGAWMHAIRNAEKEKELRGYEGKKEEKKEVKRRLKAARSQSGCAARAELDSLQQKASEGRLPKHTAAQDPAKQAAQKKLDAFLARRADLVRDACSFWGAETEPEDPKMCRCKEDKIWLGFRRKERVLDSGHCGVGRSAEWGPVEDHARFWPAYECQWAVDHSHSDCLLWSSRCSCLTHDDLEAQKLTQPAWKDLHSPAINFCSHLFKAAVDAIEGSWISTNVKRIRADVKDLLHHDNAEAICQAALTNTWKPDGSQAMKQMQDMESTGDVPTGQGERLERIKRVSHRSLQALTDVCHDECHAIVEGMVKQAANIANDMLLNRSWGPMACADFVVKKAEANVLGCCAKACGWNGAVCMRWPFLNETEQDGWLGECCAEHNIMRGSERSRMCNSVEPAATAELTEGDLVVDKTPWLSPVVGQDEDIYWTEAGAKTDLGKIAFAETGSRVHDSFLSITTLSLQEGILLGLWSVEKKPGAKSPAASPAAAAGLAEIWTGQVSGDGSCNKDDTCPDNTQSWTVQSCARSKGWQRAKEFGWSLEDATDDADLQVEFEERFQRGPSQCAVGLPAGSLAIWTWPQGETAAEKSKAEPCEHWKCEGDCKKKLQSFLEQLNVYETQDNMPKDAKTDLLRGDITYVAFQADLAPVSP</sequence>
<accession>A0A1Q9ESA7</accession>
<feature type="region of interest" description="Disordered" evidence="2">
    <location>
        <begin position="378"/>
        <end position="450"/>
    </location>
</feature>
<feature type="region of interest" description="Disordered" evidence="2">
    <location>
        <begin position="1480"/>
        <end position="1613"/>
    </location>
</feature>
<dbReference type="EMBL" id="LSRX01000081">
    <property type="protein sequence ID" value="OLQ10316.1"/>
    <property type="molecule type" value="Genomic_DNA"/>
</dbReference>
<name>A0A1Q9ESA7_SYMMI</name>
<feature type="compositionally biased region" description="Polar residues" evidence="2">
    <location>
        <begin position="392"/>
        <end position="401"/>
    </location>
</feature>
<feature type="compositionally biased region" description="Acidic residues" evidence="2">
    <location>
        <begin position="1593"/>
        <end position="1611"/>
    </location>
</feature>
<organism evidence="3 4">
    <name type="scientific">Symbiodinium microadriaticum</name>
    <name type="common">Dinoflagellate</name>
    <name type="synonym">Zooxanthella microadriatica</name>
    <dbReference type="NCBI Taxonomy" id="2951"/>
    <lineage>
        <taxon>Eukaryota</taxon>
        <taxon>Sar</taxon>
        <taxon>Alveolata</taxon>
        <taxon>Dinophyceae</taxon>
        <taxon>Suessiales</taxon>
        <taxon>Symbiodiniaceae</taxon>
        <taxon>Symbiodinium</taxon>
    </lineage>
</organism>